<dbReference type="Proteomes" id="UP000295399">
    <property type="component" value="Unassembled WGS sequence"/>
</dbReference>
<accession>A0A4R2PDX9</accession>
<feature type="transmembrane region" description="Helical" evidence="6">
    <location>
        <begin position="268"/>
        <end position="285"/>
    </location>
</feature>
<evidence type="ECO:0000256" key="4">
    <source>
        <dbReference type="ARBA" id="ARBA00022989"/>
    </source>
</evidence>
<feature type="transmembrane region" description="Helical" evidence="6">
    <location>
        <begin position="435"/>
        <end position="460"/>
    </location>
</feature>
<dbReference type="InParanoid" id="A0A4R2PDX9"/>
<evidence type="ECO:0000256" key="6">
    <source>
        <dbReference type="SAM" id="Phobius"/>
    </source>
</evidence>
<evidence type="ECO:0000313" key="8">
    <source>
        <dbReference type="Proteomes" id="UP000295399"/>
    </source>
</evidence>
<evidence type="ECO:0000256" key="3">
    <source>
        <dbReference type="ARBA" id="ARBA00022692"/>
    </source>
</evidence>
<dbReference type="InterPro" id="IPR026036">
    <property type="entry name" value="PucC"/>
</dbReference>
<feature type="transmembrane region" description="Helical" evidence="6">
    <location>
        <begin position="68"/>
        <end position="90"/>
    </location>
</feature>
<proteinExistence type="inferred from homology"/>
<reference evidence="7 8" key="1">
    <citation type="submission" date="2019-03" db="EMBL/GenBank/DDBJ databases">
        <title>Genomic Encyclopedia of Type Strains, Phase IV (KMG-IV): sequencing the most valuable type-strain genomes for metagenomic binning, comparative biology and taxonomic classification.</title>
        <authorList>
            <person name="Goeker M."/>
        </authorList>
    </citation>
    <scope>NUCLEOTIDE SEQUENCE [LARGE SCALE GENOMIC DNA]</scope>
    <source>
        <strain evidence="7 8">DSM 2132</strain>
    </source>
</reference>
<comment type="similarity">
    <text evidence="2">Belongs to the PucC family.</text>
</comment>
<feature type="transmembrane region" description="Helical" evidence="6">
    <location>
        <begin position="391"/>
        <end position="415"/>
    </location>
</feature>
<feature type="transmembrane region" description="Helical" evidence="6">
    <location>
        <begin position="35"/>
        <end position="56"/>
    </location>
</feature>
<feature type="transmembrane region" description="Helical" evidence="6">
    <location>
        <begin position="335"/>
        <end position="354"/>
    </location>
</feature>
<dbReference type="PIRSF" id="PIRSF016565">
    <property type="entry name" value="PucC"/>
    <property type="match status" value="1"/>
</dbReference>
<dbReference type="Gene3D" id="1.20.1250.20">
    <property type="entry name" value="MFS general substrate transporter like domains"/>
    <property type="match status" value="1"/>
</dbReference>
<dbReference type="InterPro" id="IPR004896">
    <property type="entry name" value="PucC-rel"/>
</dbReference>
<keyword evidence="5 6" id="KW-0472">Membrane</keyword>
<dbReference type="SUPFAM" id="SSF103473">
    <property type="entry name" value="MFS general substrate transporter"/>
    <property type="match status" value="1"/>
</dbReference>
<feature type="transmembrane region" description="Helical" evidence="6">
    <location>
        <begin position="180"/>
        <end position="204"/>
    </location>
</feature>
<comment type="caution">
    <text evidence="7">The sequence shown here is derived from an EMBL/GenBank/DDBJ whole genome shotgun (WGS) entry which is preliminary data.</text>
</comment>
<dbReference type="Pfam" id="PF03209">
    <property type="entry name" value="PUCC"/>
    <property type="match status" value="1"/>
</dbReference>
<dbReference type="GO" id="GO:0016020">
    <property type="term" value="C:membrane"/>
    <property type="evidence" value="ECO:0007669"/>
    <property type="project" value="UniProtKB-SubCell"/>
</dbReference>
<feature type="transmembrane region" description="Helical" evidence="6">
    <location>
        <begin position="305"/>
        <end position="323"/>
    </location>
</feature>
<keyword evidence="8" id="KW-1185">Reference proteome</keyword>
<dbReference type="PANTHER" id="PTHR23538">
    <property type="entry name" value="44.5 KD BACTERIOCHLOROPHYLL SYNTHASE SUBUNIT"/>
    <property type="match status" value="1"/>
</dbReference>
<sequence>MKPFRQRLISTWASLGPGYLPFADVTTPDLSLGRLLRLSLFQVTVGMTLVLLVGTLNRVMIVECGVPASLVAFMVALPVLFAPFRALIGYRSDTHRCELGWRRVPFIWKGTLWQFGGFAIMPFAILVLAGKGQADTAPVWIGQSSAALAFLMVGAGAHTVQTAGLALATDLTPSESHPKVVGLMYVMLLLGMMASALIFGAALADFSPGRLVQVIQGAAVVTVTLNAIAMWKQETRRPPRGAAAPAADPSFAESWAQFCTGEDTVRRLVIVGLGTMAFAMADVLLEPFGGQVLGWSVSATTRLTALFAFGGVVGFWTASVLLGRGGDAYRLTRNAALVGLPAFALVILAAPYGLSSAFLVGNFLIGFGAALFGHATLTATMTRAPAGQAGLALGAWGAVQATAAGVAMALSGALRDIVNASVHAAGTLQGMAADAAGYVTVYAIEIVLLLVTVAATVPLIRRTAGRRLATAPEPLSAGEPADRLG</sequence>
<keyword evidence="3 6" id="KW-0812">Transmembrane</keyword>
<evidence type="ECO:0000256" key="2">
    <source>
        <dbReference type="ARBA" id="ARBA00008412"/>
    </source>
</evidence>
<dbReference type="AlphaFoldDB" id="A0A4R2PDX9"/>
<dbReference type="InterPro" id="IPR036259">
    <property type="entry name" value="MFS_trans_sf"/>
</dbReference>
<feature type="transmembrane region" description="Helical" evidence="6">
    <location>
        <begin position="360"/>
        <end position="379"/>
    </location>
</feature>
<dbReference type="RefSeq" id="WP_132709133.1">
    <property type="nucleotide sequence ID" value="NZ_JACIGF010000009.1"/>
</dbReference>
<organism evidence="7 8">
    <name type="scientific">Rhodothalassium salexigens DSM 2132</name>
    <dbReference type="NCBI Taxonomy" id="1188247"/>
    <lineage>
        <taxon>Bacteria</taxon>
        <taxon>Pseudomonadati</taxon>
        <taxon>Pseudomonadota</taxon>
        <taxon>Alphaproteobacteria</taxon>
        <taxon>Rhodothalassiales</taxon>
        <taxon>Rhodothalassiaceae</taxon>
        <taxon>Rhodothalassium</taxon>
    </lineage>
</organism>
<evidence type="ECO:0000256" key="1">
    <source>
        <dbReference type="ARBA" id="ARBA00004141"/>
    </source>
</evidence>
<keyword evidence="4 6" id="KW-1133">Transmembrane helix</keyword>
<dbReference type="EMBL" id="SLXO01000009">
    <property type="protein sequence ID" value="TCP32654.1"/>
    <property type="molecule type" value="Genomic_DNA"/>
</dbReference>
<dbReference type="PANTHER" id="PTHR23538:SF1">
    <property type="entry name" value="44.5 KD BACTERIOCHLOROPHYLL SYNTHASE SUBUNIT"/>
    <property type="match status" value="1"/>
</dbReference>
<evidence type="ECO:0000256" key="5">
    <source>
        <dbReference type="ARBA" id="ARBA00023136"/>
    </source>
</evidence>
<feature type="transmembrane region" description="Helical" evidence="6">
    <location>
        <begin position="149"/>
        <end position="168"/>
    </location>
</feature>
<dbReference type="OrthoDB" id="8558818at2"/>
<feature type="transmembrane region" description="Helical" evidence="6">
    <location>
        <begin position="210"/>
        <end position="231"/>
    </location>
</feature>
<feature type="transmembrane region" description="Helical" evidence="6">
    <location>
        <begin position="111"/>
        <end position="129"/>
    </location>
</feature>
<comment type="subcellular location">
    <subcellularLocation>
        <location evidence="1">Membrane</location>
        <topology evidence="1">Multi-pass membrane protein</topology>
    </subcellularLocation>
</comment>
<protein>
    <submittedName>
        <fullName evidence="7">BCD family chlorophyll transporter-like MFS transporter</fullName>
    </submittedName>
</protein>
<evidence type="ECO:0000313" key="7">
    <source>
        <dbReference type="EMBL" id="TCP32654.1"/>
    </source>
</evidence>
<gene>
    <name evidence="7" type="ORF">EV659_109149</name>
</gene>
<name>A0A4R2PDX9_RHOSA</name>
<dbReference type="CDD" id="cd06176">
    <property type="entry name" value="MFS_BCD_PucC-like"/>
    <property type="match status" value="1"/>
</dbReference>